<keyword evidence="2" id="KW-1185">Reference proteome</keyword>
<comment type="caution">
    <text evidence="1">The sequence shown here is derived from an EMBL/GenBank/DDBJ whole genome shotgun (WGS) entry which is preliminary data.</text>
</comment>
<gene>
    <name evidence="1" type="ORF">SAMN04488483_1029</name>
</gene>
<sequence>MASHIGSTDVPVSCKDKLCLVAFSLLVTSFAEARPIIVDETINNGALVEDFIVGQGATLTVNDATTLNISTNAAKLVVNTGTLQDIRANNGSTVTLDKATVIARANQPGVTITNSMATINNSTITSDGTGLQVARVPSSPLTTVVSLSGSTVMGGASGAVVSAQTTLNMSNSDLLSQSSTGYGLRLASGDVFARGGRMEGGLNGILLSGDNFISRANTLVLDGTKVIGGSGAAISVDPSGRPIATNIHILNGASLTGGNGNFLEVGNRGTVNLIADNAVLKGDVVVTGGATTNISLQNASSLTGNLNNVAVISLNNQSSLKGNVGGGVAGGSSVLIDNGSTIDGNIVDSSRVDISNGSRWTMADNNQLNRLHLNGGNVVLGSGGDFKKLDIVNLSGNGLFDIRANFAADKSDVFNVTGTATGNHQLRVAASGTEFATGNAIKVGSVNTGDAAFSLYNGRPVDAGAFTYKLLSENGGVYLAPDKEVVSTGTNAALAIAGTAPTILYSEMTTLNSRLGDRRLSGSEPNTLTRATGESPSGVWIRSYENQYNVANAYGDGFSQKQRGISVGADTPFPFGDGQWLIGGFGGYSKTDMDLKWGSTAAIDSYYAGGYLTWYDRQSGYYVDTVSKINQFDNSAKITLSDGTRTQGHYKNLAVSGSVEVGKYVAFDNGIFIEPFTQIAAAVAQGKDYTLDNGMRVSTDHARSLVGKVGTSVGSQIRLDRGGELQPRLKVALAHEFIKNNEVSVNGADFTNDLSSTSVELGAGINWVPARKSWQVYSEVSTSKGKTVNQEWGAGVGLSYNF</sequence>
<reference evidence="1" key="1">
    <citation type="submission" date="2017-05" db="EMBL/GenBank/DDBJ databases">
        <authorList>
            <person name="Varghese N."/>
            <person name="Submissions S."/>
        </authorList>
    </citation>
    <scope>NUCLEOTIDE SEQUENCE</scope>
    <source>
        <strain evidence="1">LMG 28168</strain>
    </source>
</reference>
<dbReference type="EMBL" id="FXUY01000001">
    <property type="protein sequence ID" value="SMQ23528.1"/>
    <property type="molecule type" value="Genomic_DNA"/>
</dbReference>
<accession>A0ACD2U1H3</accession>
<evidence type="ECO:0000313" key="1">
    <source>
        <dbReference type="EMBL" id="SMQ23528.1"/>
    </source>
</evidence>
<organism evidence="1 2">
    <name type="scientific">Pseudomonas helmanticensis</name>
    <dbReference type="NCBI Taxonomy" id="1471381"/>
    <lineage>
        <taxon>Bacteria</taxon>
        <taxon>Pseudomonadati</taxon>
        <taxon>Pseudomonadota</taxon>
        <taxon>Gammaproteobacteria</taxon>
        <taxon>Pseudomonadales</taxon>
        <taxon>Pseudomonadaceae</taxon>
        <taxon>Pseudomonas</taxon>
    </lineage>
</organism>
<protein>
    <submittedName>
        <fullName evidence="1">Outer membrane autotransporter barrel domain-containing protein</fullName>
    </submittedName>
</protein>
<proteinExistence type="predicted"/>
<dbReference type="Proteomes" id="UP001158048">
    <property type="component" value="Unassembled WGS sequence"/>
</dbReference>
<name>A0ACD2U1H3_9PSED</name>
<evidence type="ECO:0000313" key="2">
    <source>
        <dbReference type="Proteomes" id="UP001158048"/>
    </source>
</evidence>